<dbReference type="PANTHER" id="PTHR12011:SF347">
    <property type="entry name" value="FI21270P1-RELATED"/>
    <property type="match status" value="1"/>
</dbReference>
<evidence type="ECO:0000256" key="13">
    <source>
        <dbReference type="SAM" id="Phobius"/>
    </source>
</evidence>
<dbReference type="Gene3D" id="1.25.40.610">
    <property type="match status" value="1"/>
</dbReference>
<keyword evidence="4" id="KW-0677">Repeat</keyword>
<dbReference type="Pfam" id="PF00002">
    <property type="entry name" value="7tm_2"/>
    <property type="match status" value="1"/>
</dbReference>
<evidence type="ECO:0000256" key="11">
    <source>
        <dbReference type="ARBA" id="ARBA00023224"/>
    </source>
</evidence>
<evidence type="ECO:0000259" key="15">
    <source>
        <dbReference type="PROSITE" id="PS50261"/>
    </source>
</evidence>
<dbReference type="AlphaFoldDB" id="A0AAD8FBX4"/>
<gene>
    <name evidence="16" type="ORF">Bpfe_011358</name>
</gene>
<evidence type="ECO:0000313" key="17">
    <source>
        <dbReference type="Proteomes" id="UP001233172"/>
    </source>
</evidence>
<keyword evidence="10" id="KW-0325">Glycoprotein</keyword>
<dbReference type="Gene3D" id="1.20.1070.10">
    <property type="entry name" value="Rhodopsin 7-helix transmembrane proteins"/>
    <property type="match status" value="1"/>
</dbReference>
<keyword evidence="11" id="KW-0807">Transducer</keyword>
<keyword evidence="8" id="KW-1015">Disulfide bond</keyword>
<keyword evidence="9 16" id="KW-0675">Receptor</keyword>
<evidence type="ECO:0000256" key="4">
    <source>
        <dbReference type="ARBA" id="ARBA00022737"/>
    </source>
</evidence>
<dbReference type="PRINTS" id="PR00249">
    <property type="entry name" value="GPCRSECRETIN"/>
</dbReference>
<dbReference type="InterPro" id="IPR046338">
    <property type="entry name" value="GAIN_dom_sf"/>
</dbReference>
<evidence type="ECO:0000256" key="5">
    <source>
        <dbReference type="ARBA" id="ARBA00022989"/>
    </source>
</evidence>
<dbReference type="Pfam" id="PF01825">
    <property type="entry name" value="GPS"/>
    <property type="match status" value="1"/>
</dbReference>
<organism evidence="16 17">
    <name type="scientific">Biomphalaria pfeifferi</name>
    <name type="common">Bloodfluke planorb</name>
    <name type="synonym">Freshwater snail</name>
    <dbReference type="NCBI Taxonomy" id="112525"/>
    <lineage>
        <taxon>Eukaryota</taxon>
        <taxon>Metazoa</taxon>
        <taxon>Spiralia</taxon>
        <taxon>Lophotrochozoa</taxon>
        <taxon>Mollusca</taxon>
        <taxon>Gastropoda</taxon>
        <taxon>Heterobranchia</taxon>
        <taxon>Euthyneura</taxon>
        <taxon>Panpulmonata</taxon>
        <taxon>Hygrophila</taxon>
        <taxon>Lymnaeoidea</taxon>
        <taxon>Planorbidae</taxon>
        <taxon>Biomphalaria</taxon>
    </lineage>
</organism>
<comment type="similarity">
    <text evidence="2">Belongs to the G-protein coupled receptor 2 family. Adhesion G-protein coupled receptor (ADGR) subfamily.</text>
</comment>
<keyword evidence="17" id="KW-1185">Reference proteome</keyword>
<keyword evidence="5 13" id="KW-1133">Transmembrane helix</keyword>
<evidence type="ECO:0000256" key="12">
    <source>
        <dbReference type="SAM" id="MobiDB-lite"/>
    </source>
</evidence>
<evidence type="ECO:0000313" key="16">
    <source>
        <dbReference type="EMBL" id="KAK0059282.1"/>
    </source>
</evidence>
<reference evidence="16" key="2">
    <citation type="submission" date="2023-04" db="EMBL/GenBank/DDBJ databases">
        <authorList>
            <person name="Bu L."/>
            <person name="Lu L."/>
            <person name="Laidemitt M.R."/>
            <person name="Zhang S.M."/>
            <person name="Mutuku M."/>
            <person name="Mkoji G."/>
            <person name="Steinauer M."/>
            <person name="Loker E.S."/>
        </authorList>
    </citation>
    <scope>NUCLEOTIDE SEQUENCE</scope>
    <source>
        <strain evidence="16">KasaAsao</strain>
        <tissue evidence="16">Whole Snail</tissue>
    </source>
</reference>
<evidence type="ECO:0000256" key="7">
    <source>
        <dbReference type="ARBA" id="ARBA00023136"/>
    </source>
</evidence>
<keyword evidence="7 13" id="KW-0472">Membrane</keyword>
<feature type="transmembrane region" description="Helical" evidence="13">
    <location>
        <begin position="479"/>
        <end position="500"/>
    </location>
</feature>
<dbReference type="InterPro" id="IPR057244">
    <property type="entry name" value="GAIN_B"/>
</dbReference>
<keyword evidence="3 13" id="KW-0812">Transmembrane</keyword>
<dbReference type="PROSITE" id="PS50261">
    <property type="entry name" value="G_PROTEIN_RECEP_F2_4"/>
    <property type="match status" value="1"/>
</dbReference>
<evidence type="ECO:0000256" key="2">
    <source>
        <dbReference type="ARBA" id="ARBA00007343"/>
    </source>
</evidence>
<evidence type="ECO:0000256" key="3">
    <source>
        <dbReference type="ARBA" id="ARBA00022692"/>
    </source>
</evidence>
<keyword evidence="6" id="KW-0297">G-protein coupled receptor</keyword>
<accession>A0AAD8FBX4</accession>
<feature type="domain" description="GAIN-B" evidence="14">
    <location>
        <begin position="191"/>
        <end position="370"/>
    </location>
</feature>
<feature type="transmembrane region" description="Helical" evidence="13">
    <location>
        <begin position="520"/>
        <end position="543"/>
    </location>
</feature>
<dbReference type="Gene3D" id="2.60.220.50">
    <property type="match status" value="1"/>
</dbReference>
<dbReference type="GO" id="GO:0004930">
    <property type="term" value="F:G protein-coupled receptor activity"/>
    <property type="evidence" value="ECO:0007669"/>
    <property type="project" value="UniProtKB-KW"/>
</dbReference>
<reference evidence="16" key="1">
    <citation type="journal article" date="2023" name="PLoS Negl. Trop. Dis.">
        <title>A genome sequence for Biomphalaria pfeifferi, the major vector snail for the human-infecting parasite Schistosoma mansoni.</title>
        <authorList>
            <person name="Bu L."/>
            <person name="Lu L."/>
            <person name="Laidemitt M.R."/>
            <person name="Zhang S.M."/>
            <person name="Mutuku M."/>
            <person name="Mkoji G."/>
            <person name="Steinauer M."/>
            <person name="Loker E.S."/>
        </authorList>
    </citation>
    <scope>NUCLEOTIDE SEQUENCE</scope>
    <source>
        <strain evidence="16">KasaAsao</strain>
    </source>
</reference>
<dbReference type="SMART" id="SM00303">
    <property type="entry name" value="GPS"/>
    <property type="match status" value="1"/>
</dbReference>
<comment type="caution">
    <text evidence="16">The sequence shown here is derived from an EMBL/GenBank/DDBJ whole genome shotgun (WGS) entry which is preliminary data.</text>
</comment>
<dbReference type="PRINTS" id="PR01694">
    <property type="entry name" value="BAIPRECURSOR"/>
</dbReference>
<feature type="transmembrane region" description="Helical" evidence="13">
    <location>
        <begin position="442"/>
        <end position="467"/>
    </location>
</feature>
<evidence type="ECO:0000259" key="14">
    <source>
        <dbReference type="PROSITE" id="PS50221"/>
    </source>
</evidence>
<dbReference type="InterPro" id="IPR036445">
    <property type="entry name" value="GPCR_2_extracell_dom_sf"/>
</dbReference>
<feature type="region of interest" description="Disordered" evidence="12">
    <location>
        <begin position="655"/>
        <end position="680"/>
    </location>
</feature>
<comment type="subcellular location">
    <subcellularLocation>
        <location evidence="1">Membrane</location>
        <topology evidence="1">Multi-pass membrane protein</topology>
    </subcellularLocation>
</comment>
<sequence>SETTEAYIRETEIPSEKIGVCLAAQEYGVSFPETITGGLSTVACSPRYTGTVNRLCNKGGYWEYPSFRGCLPISLQHLLPLLSKLDELKNESDYRAQEAISNVTESVFEYFRSNPRILSGDIKAIIEILFEMTIALKGHKLIATKQLVEGQMDQIDKILSVDAKEWSDLSKGVKSNNTSDQLLLSLEYLLQTFLISENNTDVTISKDYFDVTTKTQRNNPLIYPQVNNGSFEDTDNEIIFYHSEHEIYRYSIIVYKHIAGKLAVKMFVDNRVDRALRPEPTDKLFNSDIISFSVVPNTKPETLASRPVQITFKIYNTSTPKQICAYLWENNNESYWATHGCETETREDNVTCRCSHLTNFAVLMSPFEPDVTHTSVLQFISAVGIAISLICLVVTITIYVIMWRYIKSDAIILHLNLSVSLFLGYIIFLLGVTRTHNSVTCAVVAVLLHYIFLVVFFVMLAQGLLVLKSVVSLSSSSILKYLFPLMYGVPLIIVIVSVSVTGADGYGNAKMCWLDNSKGLLWAFAAPVCTVLLANFIVLIVVLRTMQTSHALMTKELNIKIKSIIRSVCILSPILGITWAFGVLAISLDQVAFQYLFTISNSLQGLSIFLCQCILQHQVFDGLRAIIRRHRAARLDSTSKLTNTSMQDKVFSDSTLQRTTNSTETETLSKETVTYDEKSL</sequence>
<dbReference type="PANTHER" id="PTHR12011">
    <property type="entry name" value="ADHESION G-PROTEIN COUPLED RECEPTOR"/>
    <property type="match status" value="1"/>
</dbReference>
<protein>
    <submittedName>
        <fullName evidence="16">Adhesion G-protein coupled receptor D1</fullName>
    </submittedName>
</protein>
<dbReference type="GO" id="GO:0007166">
    <property type="term" value="P:cell surface receptor signaling pathway"/>
    <property type="evidence" value="ECO:0007669"/>
    <property type="project" value="InterPro"/>
</dbReference>
<dbReference type="FunFam" id="1.20.1070.10:FF:000058">
    <property type="entry name" value="Adhesion G protein-coupled receptor F5"/>
    <property type="match status" value="1"/>
</dbReference>
<dbReference type="CDD" id="cd15040">
    <property type="entry name" value="7tmB2_Adhesion"/>
    <property type="match status" value="1"/>
</dbReference>
<proteinExistence type="inferred from homology"/>
<feature type="compositionally biased region" description="Basic and acidic residues" evidence="12">
    <location>
        <begin position="667"/>
        <end position="680"/>
    </location>
</feature>
<dbReference type="PROSITE" id="PS50221">
    <property type="entry name" value="GAIN_B"/>
    <property type="match status" value="1"/>
</dbReference>
<evidence type="ECO:0000256" key="6">
    <source>
        <dbReference type="ARBA" id="ARBA00023040"/>
    </source>
</evidence>
<dbReference type="InterPro" id="IPR000203">
    <property type="entry name" value="GPS"/>
</dbReference>
<feature type="compositionally biased region" description="Polar residues" evidence="12">
    <location>
        <begin position="655"/>
        <end position="666"/>
    </location>
</feature>
<dbReference type="InterPro" id="IPR017981">
    <property type="entry name" value="GPCR_2-like_7TM"/>
</dbReference>
<evidence type="ECO:0000256" key="1">
    <source>
        <dbReference type="ARBA" id="ARBA00004141"/>
    </source>
</evidence>
<feature type="transmembrane region" description="Helical" evidence="13">
    <location>
        <begin position="379"/>
        <end position="403"/>
    </location>
</feature>
<dbReference type="InterPro" id="IPR000832">
    <property type="entry name" value="GPCR_2_secretin-like"/>
</dbReference>
<name>A0AAD8FBX4_BIOPF</name>
<evidence type="ECO:0000256" key="9">
    <source>
        <dbReference type="ARBA" id="ARBA00023170"/>
    </source>
</evidence>
<feature type="transmembrane region" description="Helical" evidence="13">
    <location>
        <begin position="564"/>
        <end position="586"/>
    </location>
</feature>
<dbReference type="InterPro" id="IPR008077">
    <property type="entry name" value="GPCR_2_brain_angio_inhib"/>
</dbReference>
<evidence type="ECO:0000256" key="10">
    <source>
        <dbReference type="ARBA" id="ARBA00023180"/>
    </source>
</evidence>
<dbReference type="Proteomes" id="UP001233172">
    <property type="component" value="Unassembled WGS sequence"/>
</dbReference>
<feature type="domain" description="G-protein coupled receptors family 2 profile 2" evidence="15">
    <location>
        <begin position="377"/>
        <end position="616"/>
    </location>
</feature>
<feature type="transmembrane region" description="Helical" evidence="13">
    <location>
        <begin position="410"/>
        <end position="430"/>
    </location>
</feature>
<evidence type="ECO:0000256" key="8">
    <source>
        <dbReference type="ARBA" id="ARBA00023157"/>
    </source>
</evidence>
<dbReference type="Gene3D" id="4.10.1240.10">
    <property type="entry name" value="GPCR, family 2, extracellular hormone receptor domain"/>
    <property type="match status" value="1"/>
</dbReference>
<dbReference type="GO" id="GO:0005886">
    <property type="term" value="C:plasma membrane"/>
    <property type="evidence" value="ECO:0007669"/>
    <property type="project" value="TreeGrafter"/>
</dbReference>
<feature type="non-terminal residue" evidence="16">
    <location>
        <position position="680"/>
    </location>
</feature>
<dbReference type="EMBL" id="JASAOG010000043">
    <property type="protein sequence ID" value="KAK0059282.1"/>
    <property type="molecule type" value="Genomic_DNA"/>
</dbReference>